<organism evidence="1 2">
    <name type="scientific">Sphagnum magellanicum</name>
    <dbReference type="NCBI Taxonomy" id="128215"/>
    <lineage>
        <taxon>Eukaryota</taxon>
        <taxon>Viridiplantae</taxon>
        <taxon>Streptophyta</taxon>
        <taxon>Embryophyta</taxon>
        <taxon>Bryophyta</taxon>
        <taxon>Sphagnophytina</taxon>
        <taxon>Sphagnopsida</taxon>
        <taxon>Sphagnales</taxon>
        <taxon>Sphagnaceae</taxon>
        <taxon>Sphagnum</taxon>
    </lineage>
</organism>
<evidence type="ECO:0000313" key="1">
    <source>
        <dbReference type="EMBL" id="KAH9556819.1"/>
    </source>
</evidence>
<sequence>MDVHNGHVDFGTVDEAENVFFSLDSLVFFFFALWCWAAMRLQHQLTPPAVRRLRHLLLLGFELREPCSLKHGRAIHQQQVADSGEGNLTDPDFKHKKPQQTLWLDDNLKPPWVEVELASLTQRRQGKRKQQSSVFSWNTRLTKYFKAGQHHKTIEHFQQMQQQGMVPDSFTFIRVLNACASLRALEEGRHIHMQIVESCGESNVFLASGLIDMYAKCGSIEDAWTVFSKMPTRNVVLWNAMILGFVKCGQSQRALDVSKQMECEGVEPDHVTFIGLLNACASVPALEEGRHVHEQIIQSGFESDAFVGSSLVNMYAKCGSIGEAWRMFNAMPKRDIVAWNAMILGNVKCGEGQKALRLYRLMQLRGVKPNRVTFMAVLNACASVAALSKGRRVHKQIIQSGCVSDAFVGSSLVDMYAKCGSIEDASSVFNMIPVRDVVAWNAMILGHVKCGQGQEALQLSQQMQQEGVDPDSVTFVGILSACASVAALEEGSRVHKWIIERGFGSHPFVANSLVDMYAKCGSIEDARRVFDRMPTHNLISWNAMIGGYAMHGQAEEALGHFEQMCEKGVEMNSVTFVVLLSACKHGGLLDEGLHYFESMGSVYGISATVEQYTCMVDLLGRAGHLDEAEDLIKTMSCEQNACVWIALLSSCRNHSNVKMGERIAKWVQKLDPGNPAGYVLLSSIYATAGKWDLSRRIEKLRLEKGVNKQSACTWIEVNNEIHKFVTSDDKHPQMVEIKTELKRLSMQMKDSGCWPDTKSVLGHVEGNTVFHPCHHSEKLAIAFGLISTPPKTPLHIYTNLRVCDDCHTATKFISKLEERAITVRDGNRFHHFKDGICSCRDYW</sequence>
<dbReference type="EMBL" id="CM038913">
    <property type="protein sequence ID" value="KAH9556819.1"/>
    <property type="molecule type" value="Genomic_DNA"/>
</dbReference>
<comment type="caution">
    <text evidence="1">The sequence shown here is derived from an EMBL/GenBank/DDBJ whole genome shotgun (WGS) entry which is preliminary data.</text>
</comment>
<protein>
    <submittedName>
        <fullName evidence="1">Uncharacterized protein</fullName>
    </submittedName>
</protein>
<gene>
    <name evidence="1" type="ORF">CY35_07G049800</name>
</gene>
<dbReference type="Proteomes" id="UP000828922">
    <property type="component" value="Linkage Group LG07"/>
</dbReference>
<keyword evidence="2" id="KW-1185">Reference proteome</keyword>
<accession>A0ACB8HKR1</accession>
<reference evidence="2" key="1">
    <citation type="journal article" date="2022" name="New Phytol.">
        <title>Phylogenomic structure and speciation in an emerging model: the Sphagnum magellanicum complex (Bryophyta).</title>
        <authorList>
            <person name="Shaw A.J."/>
            <person name="Piatkowski B."/>
            <person name="Duffy A.M."/>
            <person name="Aguero B."/>
            <person name="Imwattana K."/>
            <person name="Nieto-Lugilde M."/>
            <person name="Healey A."/>
            <person name="Weston D.J."/>
            <person name="Patel M.N."/>
            <person name="Schmutz J."/>
            <person name="Grimwood J."/>
            <person name="Yavitt J.B."/>
            <person name="Hassel K."/>
            <person name="Stenoien H.K."/>
            <person name="Flatberg K.I."/>
            <person name="Bickford C.P."/>
            <person name="Hicks K.A."/>
        </authorList>
    </citation>
    <scope>NUCLEOTIDE SEQUENCE [LARGE SCALE GENOMIC DNA]</scope>
</reference>
<proteinExistence type="predicted"/>
<evidence type="ECO:0000313" key="2">
    <source>
        <dbReference type="Proteomes" id="UP000828922"/>
    </source>
</evidence>
<name>A0ACB8HKR1_9BRYO</name>